<dbReference type="SUPFAM" id="SSF49464">
    <property type="entry name" value="Carboxypeptidase regulatory domain-like"/>
    <property type="match status" value="1"/>
</dbReference>
<dbReference type="Pfam" id="PF07715">
    <property type="entry name" value="Plug"/>
    <property type="match status" value="1"/>
</dbReference>
<evidence type="ECO:0000313" key="9">
    <source>
        <dbReference type="EMBL" id="KAA6301679.1"/>
    </source>
</evidence>
<comment type="subcellular location">
    <subcellularLocation>
        <location evidence="1 7">Cell outer membrane</location>
        <topology evidence="1 7">Multi-pass membrane protein</topology>
    </subcellularLocation>
</comment>
<dbReference type="InterPro" id="IPR012910">
    <property type="entry name" value="Plug_dom"/>
</dbReference>
<evidence type="ECO:0000256" key="6">
    <source>
        <dbReference type="ARBA" id="ARBA00023237"/>
    </source>
</evidence>
<dbReference type="GO" id="GO:0009279">
    <property type="term" value="C:cell outer membrane"/>
    <property type="evidence" value="ECO:0007669"/>
    <property type="project" value="UniProtKB-SubCell"/>
</dbReference>
<dbReference type="InterPro" id="IPR008969">
    <property type="entry name" value="CarboxyPept-like_regulatory"/>
</dbReference>
<keyword evidence="3 7" id="KW-1134">Transmembrane beta strand</keyword>
<name>A0A5M8NZT8_9BACT</name>
<gene>
    <name evidence="9" type="ORF">EZS26_002144</name>
</gene>
<dbReference type="InterPro" id="IPR037066">
    <property type="entry name" value="Plug_dom_sf"/>
</dbReference>
<organism evidence="9 10">
    <name type="scientific">Candidatus Ordinivivax streblomastigis</name>
    <dbReference type="NCBI Taxonomy" id="2540710"/>
    <lineage>
        <taxon>Bacteria</taxon>
        <taxon>Pseudomonadati</taxon>
        <taxon>Bacteroidota</taxon>
        <taxon>Bacteroidia</taxon>
        <taxon>Bacteroidales</taxon>
        <taxon>Candidatus Ordinivivax</taxon>
    </lineage>
</organism>
<comment type="similarity">
    <text evidence="7">Belongs to the TonB-dependent receptor family.</text>
</comment>
<accession>A0A5M8NZT8</accession>
<evidence type="ECO:0000256" key="3">
    <source>
        <dbReference type="ARBA" id="ARBA00022452"/>
    </source>
</evidence>
<dbReference type="InterPro" id="IPR039426">
    <property type="entry name" value="TonB-dep_rcpt-like"/>
</dbReference>
<proteinExistence type="inferred from homology"/>
<keyword evidence="4 7" id="KW-0812">Transmembrane</keyword>
<evidence type="ECO:0000256" key="5">
    <source>
        <dbReference type="ARBA" id="ARBA00023136"/>
    </source>
</evidence>
<evidence type="ECO:0000259" key="8">
    <source>
        <dbReference type="Pfam" id="PF07715"/>
    </source>
</evidence>
<comment type="caution">
    <text evidence="9">The sequence shown here is derived from an EMBL/GenBank/DDBJ whole genome shotgun (WGS) entry which is preliminary data.</text>
</comment>
<dbReference type="InterPro" id="IPR036942">
    <property type="entry name" value="Beta-barrel_TonB_sf"/>
</dbReference>
<evidence type="ECO:0000256" key="4">
    <source>
        <dbReference type="ARBA" id="ARBA00022692"/>
    </source>
</evidence>
<dbReference type="Gene3D" id="2.170.130.10">
    <property type="entry name" value="TonB-dependent receptor, plug domain"/>
    <property type="match status" value="1"/>
</dbReference>
<protein>
    <recommendedName>
        <fullName evidence="8">TonB-dependent receptor plug domain-containing protein</fullName>
    </recommendedName>
</protein>
<keyword evidence="2 7" id="KW-0813">Transport</keyword>
<dbReference type="Pfam" id="PF13715">
    <property type="entry name" value="CarbopepD_reg_2"/>
    <property type="match status" value="1"/>
</dbReference>
<dbReference type="PROSITE" id="PS52016">
    <property type="entry name" value="TONB_DEPENDENT_REC_3"/>
    <property type="match status" value="1"/>
</dbReference>
<dbReference type="Proteomes" id="UP000324575">
    <property type="component" value="Unassembled WGS sequence"/>
</dbReference>
<evidence type="ECO:0000313" key="10">
    <source>
        <dbReference type="Proteomes" id="UP000324575"/>
    </source>
</evidence>
<evidence type="ECO:0000256" key="1">
    <source>
        <dbReference type="ARBA" id="ARBA00004571"/>
    </source>
</evidence>
<keyword evidence="5 7" id="KW-0472">Membrane</keyword>
<feature type="domain" description="TonB-dependent receptor plug" evidence="8">
    <location>
        <begin position="133"/>
        <end position="211"/>
    </location>
</feature>
<sequence>MALLLVNPTLSAQEKKFTISGNVRDNDDGEDLIGVSIGVENSGLGTTTNVYGFYSISLPAGEHTLQFSYLGYARKEVKVDFSKDQKLNISLESNAQQLQEVVISSQSKNANVSNPEMSIEKLSAKTIKTIPALMGEVDVMKAIQLLPGVQATSEGSSGFSVRGGGYDQNLIMLDEATVYSASHLVGFFSVFNNDAIKDVTLYKGDIPASAGGRLSSLMDIRTKDGNNQRVSGTGGIGLIASRLTLEGPVFSDKATFIVSGRRTYADLFLKLADNPNVQNTDLYFYDLNAKLSYRINDNNRLFFSGYLGQDVLANGDAMGLEFGNLTTTLRWNHIFSPRLFSNFTLIGSDYDYSMEGGSGSSTALKWKSKIRDYGVKADFSYHPNPQNSVKFGYHVTHHAFTPAEGGGSSSIATQTSRPKEYAFEQAIYISNEMNVLDHLTFKYGLRYSIFHNISNGESINYLKDYKVDYSKTYSSGTLYNYQHRLEPRAGVTYLFNDANSMKASYSRTTQYIQLASNSASGSPLDVWFQASQNVKPQLSDQFSLGYFRNLDDNNYEFSAEIYYKNLQDVVDFKDHANLLENSDFEQELRFGKGQAYGLELMLKKNSGKLTGWVSYTFAKARRQVDEINGGSWYKSPYDKPHNISIVVNYELSHKWLFGANWIYASGTPVTYPTGKYLAEGSYVPLYSGRNEYRYPAYHRLDVSATVKLSKPTAKFKSELNFSLYNTYGRKNPWMITFQQDENNPDITYAEKMFMFTFIPSVTWNFTF</sequence>
<evidence type="ECO:0000256" key="7">
    <source>
        <dbReference type="PROSITE-ProRule" id="PRU01360"/>
    </source>
</evidence>
<dbReference type="Gene3D" id="2.60.40.1120">
    <property type="entry name" value="Carboxypeptidase-like, regulatory domain"/>
    <property type="match status" value="1"/>
</dbReference>
<evidence type="ECO:0000256" key="2">
    <source>
        <dbReference type="ARBA" id="ARBA00022448"/>
    </source>
</evidence>
<keyword evidence="6 7" id="KW-0998">Cell outer membrane</keyword>
<dbReference type="AlphaFoldDB" id="A0A5M8NZT8"/>
<reference evidence="9 10" key="1">
    <citation type="submission" date="2019-03" db="EMBL/GenBank/DDBJ databases">
        <title>Single cell metagenomics reveals metabolic interactions within the superorganism composed of flagellate Streblomastix strix and complex community of Bacteroidetes bacteria on its surface.</title>
        <authorList>
            <person name="Treitli S.C."/>
            <person name="Kolisko M."/>
            <person name="Husnik F."/>
            <person name="Keeling P."/>
            <person name="Hampl V."/>
        </authorList>
    </citation>
    <scope>NUCLEOTIDE SEQUENCE [LARGE SCALE GENOMIC DNA]</scope>
    <source>
        <strain evidence="9">St1</strain>
    </source>
</reference>
<dbReference type="EMBL" id="SNRX01000015">
    <property type="protein sequence ID" value="KAA6301679.1"/>
    <property type="molecule type" value="Genomic_DNA"/>
</dbReference>
<dbReference type="Gene3D" id="2.40.170.20">
    <property type="entry name" value="TonB-dependent receptor, beta-barrel domain"/>
    <property type="match status" value="1"/>
</dbReference>
<dbReference type="SUPFAM" id="SSF56935">
    <property type="entry name" value="Porins"/>
    <property type="match status" value="1"/>
</dbReference>